<feature type="transmembrane region" description="Helical" evidence="1">
    <location>
        <begin position="148"/>
        <end position="164"/>
    </location>
</feature>
<evidence type="ECO:0000259" key="3">
    <source>
        <dbReference type="Pfam" id="PF19040"/>
    </source>
</evidence>
<dbReference type="GO" id="GO:0009103">
    <property type="term" value="P:lipopolysaccharide biosynthetic process"/>
    <property type="evidence" value="ECO:0007669"/>
    <property type="project" value="TreeGrafter"/>
</dbReference>
<evidence type="ECO:0000313" key="5">
    <source>
        <dbReference type="Proteomes" id="UP000656804"/>
    </source>
</evidence>
<dbReference type="InterPro" id="IPR043968">
    <property type="entry name" value="SGNH"/>
</dbReference>
<dbReference type="Pfam" id="PF01757">
    <property type="entry name" value="Acyl_transf_3"/>
    <property type="match status" value="1"/>
</dbReference>
<feature type="transmembrane region" description="Helical" evidence="1">
    <location>
        <begin position="35"/>
        <end position="56"/>
    </location>
</feature>
<feature type="transmembrane region" description="Helical" evidence="1">
    <location>
        <begin position="176"/>
        <end position="195"/>
    </location>
</feature>
<feature type="transmembrane region" description="Helical" evidence="1">
    <location>
        <begin position="370"/>
        <end position="396"/>
    </location>
</feature>
<proteinExistence type="predicted"/>
<evidence type="ECO:0000313" key="4">
    <source>
        <dbReference type="EMBL" id="MBF4161890.1"/>
    </source>
</evidence>
<keyword evidence="5" id="KW-1185">Reference proteome</keyword>
<feature type="transmembrane region" description="Helical" evidence="1">
    <location>
        <begin position="244"/>
        <end position="263"/>
    </location>
</feature>
<dbReference type="AlphaFoldDB" id="A0A930UZH5"/>
<feature type="domain" description="Acyltransferase 3" evidence="2">
    <location>
        <begin position="8"/>
        <end position="354"/>
    </location>
</feature>
<evidence type="ECO:0000256" key="1">
    <source>
        <dbReference type="SAM" id="Phobius"/>
    </source>
</evidence>
<protein>
    <submittedName>
        <fullName evidence="4">Acyltransferase</fullName>
    </submittedName>
</protein>
<dbReference type="Pfam" id="PF19040">
    <property type="entry name" value="SGNH"/>
    <property type="match status" value="1"/>
</dbReference>
<feature type="transmembrane region" description="Helical" evidence="1">
    <location>
        <begin position="12"/>
        <end position="29"/>
    </location>
</feature>
<gene>
    <name evidence="4" type="ORF">ISG29_09315</name>
</gene>
<organism evidence="4 5">
    <name type="scientific">Nocardioides acrostichi</name>
    <dbReference type="NCBI Taxonomy" id="2784339"/>
    <lineage>
        <taxon>Bacteria</taxon>
        <taxon>Bacillati</taxon>
        <taxon>Actinomycetota</taxon>
        <taxon>Actinomycetes</taxon>
        <taxon>Propionibacteriales</taxon>
        <taxon>Nocardioidaceae</taxon>
        <taxon>Nocardioides</taxon>
    </lineage>
</organism>
<feature type="domain" description="SGNH" evidence="3">
    <location>
        <begin position="462"/>
        <end position="695"/>
    </location>
</feature>
<dbReference type="EMBL" id="JADIVZ010000003">
    <property type="protein sequence ID" value="MBF4161890.1"/>
    <property type="molecule type" value="Genomic_DNA"/>
</dbReference>
<feature type="transmembrane region" description="Helical" evidence="1">
    <location>
        <begin position="77"/>
        <end position="99"/>
    </location>
</feature>
<dbReference type="Proteomes" id="UP000656804">
    <property type="component" value="Unassembled WGS sequence"/>
</dbReference>
<reference evidence="4" key="1">
    <citation type="submission" date="2020-11" db="EMBL/GenBank/DDBJ databases">
        <title>Nocardioides sp. CBS4Y-1, whole genome shotgun sequence.</title>
        <authorList>
            <person name="Tuo L."/>
        </authorList>
    </citation>
    <scope>NUCLEOTIDE SEQUENCE</scope>
    <source>
        <strain evidence="4">CBS4Y-1</strain>
    </source>
</reference>
<comment type="caution">
    <text evidence="4">The sequence shown here is derived from an EMBL/GenBank/DDBJ whole genome shotgun (WGS) entry which is preliminary data.</text>
</comment>
<keyword evidence="4" id="KW-0012">Acyltransferase</keyword>
<keyword evidence="1" id="KW-1133">Transmembrane helix</keyword>
<dbReference type="RefSeq" id="WP_194503137.1">
    <property type="nucleotide sequence ID" value="NZ_JADIVZ010000003.1"/>
</dbReference>
<name>A0A930UZH5_9ACTN</name>
<keyword evidence="1" id="KW-0812">Transmembrane</keyword>
<dbReference type="PANTHER" id="PTHR23028:SF53">
    <property type="entry name" value="ACYL_TRANSF_3 DOMAIN-CONTAINING PROTEIN"/>
    <property type="match status" value="1"/>
</dbReference>
<evidence type="ECO:0000259" key="2">
    <source>
        <dbReference type="Pfam" id="PF01757"/>
    </source>
</evidence>
<dbReference type="InterPro" id="IPR002656">
    <property type="entry name" value="Acyl_transf_3_dom"/>
</dbReference>
<dbReference type="PANTHER" id="PTHR23028">
    <property type="entry name" value="ACETYLTRANSFERASE"/>
    <property type="match status" value="1"/>
</dbReference>
<accession>A0A930UZH5</accession>
<feature type="transmembrane region" description="Helical" evidence="1">
    <location>
        <begin position="269"/>
        <end position="288"/>
    </location>
</feature>
<dbReference type="GO" id="GO:0016747">
    <property type="term" value="F:acyltransferase activity, transferring groups other than amino-acyl groups"/>
    <property type="evidence" value="ECO:0007669"/>
    <property type="project" value="InterPro"/>
</dbReference>
<dbReference type="GO" id="GO:0016020">
    <property type="term" value="C:membrane"/>
    <property type="evidence" value="ECO:0007669"/>
    <property type="project" value="TreeGrafter"/>
</dbReference>
<feature type="transmembrane region" description="Helical" evidence="1">
    <location>
        <begin position="339"/>
        <end position="358"/>
    </location>
</feature>
<dbReference type="InterPro" id="IPR050879">
    <property type="entry name" value="Acyltransferase_3"/>
</dbReference>
<keyword evidence="4" id="KW-0808">Transferase</keyword>
<keyword evidence="1" id="KW-0472">Membrane</keyword>
<sequence>MREAVRGDIQGLRALSVLVVIAAHARLPFVAGGFIGVDVFFVISGFLITGLLLRRAAAGQGLGRGLLDFYARRARRILPAALVVLVGAVVATALFLPAVRAEEIFTDAWWAAFFAANWRFALVQTDYFAADRPTSPLQHYWSLSVEEQFYVVWPVVLLVVVLLARRRGVSPVRPLAVALGAACATSLAWSVWATHASPDTAYFSTLTRAWELGAGAGLAAWVAAREGRSVTSPDDAPPGSVPRAPQTAALLGLVLVLAAVLVLDEQSPVPGIVAALPVAGAVLLLWAGSVPGGGRTLVARALSTAPMRVLGDWSYSLYLWHFPVLVIARSRFGGLDLPHLGACLVVILALSGLTYRFVEQPFRRGRMWRRSLPAVALYPATVAVLALAVVVSSHWVDHRLDRFAGNPEITTAQFAGSKLSKDPALALVQASVLAAKKGDPIPGDLVPGLKDIRYDTAPLGECDYRTGTRQLCAEGDPDADRSIVLLGDSHARAWSPAIRRIGERLGYQVYTLAYTGCPANQAFRLDPETGRRWPDCEAFIAWSLQQVQALRPDLVLVSNAPLAPVVDPRTDEVVLKQHRSDYVDALDVGLRRELAEITPYAARTVVLANTPKLPRSPGVCLTQASDLGDCLLDAETKPRQTQRGFMQLAREHGAEALDAEKWFCAQRACPAVIGKYVTMRDSEHMTTEYSEHIADSVGRALGLTSASP</sequence>